<name>A0A1X2FE03_9MYCO</name>
<evidence type="ECO:0000313" key="3">
    <source>
        <dbReference type="Proteomes" id="UP000193964"/>
    </source>
</evidence>
<proteinExistence type="predicted"/>
<dbReference type="OrthoDB" id="461196at2"/>
<dbReference type="EMBL" id="LQQA01000010">
    <property type="protein sequence ID" value="ORX16666.1"/>
    <property type="molecule type" value="Genomic_DNA"/>
</dbReference>
<gene>
    <name evidence="2" type="ORF">AWC31_21870</name>
</gene>
<protein>
    <recommendedName>
        <fullName evidence="4">Peptidase C39-like domain-containing protein</fullName>
    </recommendedName>
</protein>
<dbReference type="Gene3D" id="3.90.70.10">
    <property type="entry name" value="Cysteine proteinases"/>
    <property type="match status" value="1"/>
</dbReference>
<reference evidence="2 3" key="1">
    <citation type="submission" date="2016-01" db="EMBL/GenBank/DDBJ databases">
        <title>The new phylogeny of the genus Mycobacterium.</title>
        <authorList>
            <person name="Tarcisio F."/>
            <person name="Conor M."/>
            <person name="Antonella G."/>
            <person name="Elisabetta G."/>
            <person name="Giulia F.S."/>
            <person name="Sara T."/>
            <person name="Anna F."/>
            <person name="Clotilde B."/>
            <person name="Roberto B."/>
            <person name="Veronica D.S."/>
            <person name="Fabio R."/>
            <person name="Monica P."/>
            <person name="Olivier J."/>
            <person name="Enrico T."/>
            <person name="Nicola S."/>
        </authorList>
    </citation>
    <scope>NUCLEOTIDE SEQUENCE [LARGE SCALE GENOMIC DNA]</scope>
    <source>
        <strain evidence="2 3">ATCC 700010</strain>
    </source>
</reference>
<dbReference type="AlphaFoldDB" id="A0A1X2FE03"/>
<dbReference type="Proteomes" id="UP000193964">
    <property type="component" value="Unassembled WGS sequence"/>
</dbReference>
<organism evidence="2 3">
    <name type="scientific">Mycolicibacterium wolinskyi</name>
    <dbReference type="NCBI Taxonomy" id="59750"/>
    <lineage>
        <taxon>Bacteria</taxon>
        <taxon>Bacillati</taxon>
        <taxon>Actinomycetota</taxon>
        <taxon>Actinomycetes</taxon>
        <taxon>Mycobacteriales</taxon>
        <taxon>Mycobacteriaceae</taxon>
        <taxon>Mycolicibacterium</taxon>
    </lineage>
</organism>
<feature type="region of interest" description="Disordered" evidence="1">
    <location>
        <begin position="138"/>
        <end position="165"/>
    </location>
</feature>
<dbReference type="RefSeq" id="WP_085144240.1">
    <property type="nucleotide sequence ID" value="NZ_JACKUA010000014.1"/>
</dbReference>
<accession>A0A1X2FE03</accession>
<comment type="caution">
    <text evidence="2">The sequence shown here is derived from an EMBL/GenBank/DDBJ whole genome shotgun (WGS) entry which is preliminary data.</text>
</comment>
<evidence type="ECO:0008006" key="4">
    <source>
        <dbReference type="Google" id="ProtNLM"/>
    </source>
</evidence>
<evidence type="ECO:0000313" key="2">
    <source>
        <dbReference type="EMBL" id="ORX16666.1"/>
    </source>
</evidence>
<sequence length="283" mass="29220">MLDLRLGSRCEDEYTEMTDAWSELLALYLKQMAPRLASAVASVVLASVVVVGCGGPPADDAAHLAANAATPAGSVAAEPDPATPEEVAARPIYGDPSEASEHWAKQSFEDCGLMAVANVVGLMTGDFPTEDVVIDVAANTPSPTRSGPIYEPPDPGDDTTDNGTSSADQIRLLKHFGVDATATDDDISSSGGIATGLPALEQYLGAGRKVIVGVNAETIWGEDGDHTEDDHSVVVAAVDADQRIVYLSDSGTDDGAGEQVDLDTFESAWAPGGHDLIVTDAPA</sequence>
<evidence type="ECO:0000256" key="1">
    <source>
        <dbReference type="SAM" id="MobiDB-lite"/>
    </source>
</evidence>